<reference evidence="2 3" key="1">
    <citation type="journal article" date="2019" name="Nat. Ecol. Evol.">
        <title>Megaphylogeny resolves global patterns of mushroom evolution.</title>
        <authorList>
            <person name="Varga T."/>
            <person name="Krizsan K."/>
            <person name="Foldi C."/>
            <person name="Dima B."/>
            <person name="Sanchez-Garcia M."/>
            <person name="Sanchez-Ramirez S."/>
            <person name="Szollosi G.J."/>
            <person name="Szarkandi J.G."/>
            <person name="Papp V."/>
            <person name="Albert L."/>
            <person name="Andreopoulos W."/>
            <person name="Angelini C."/>
            <person name="Antonin V."/>
            <person name="Barry K.W."/>
            <person name="Bougher N.L."/>
            <person name="Buchanan P."/>
            <person name="Buyck B."/>
            <person name="Bense V."/>
            <person name="Catcheside P."/>
            <person name="Chovatia M."/>
            <person name="Cooper J."/>
            <person name="Damon W."/>
            <person name="Desjardin D."/>
            <person name="Finy P."/>
            <person name="Geml J."/>
            <person name="Haridas S."/>
            <person name="Hughes K."/>
            <person name="Justo A."/>
            <person name="Karasinski D."/>
            <person name="Kautmanova I."/>
            <person name="Kiss B."/>
            <person name="Kocsube S."/>
            <person name="Kotiranta H."/>
            <person name="LaButti K.M."/>
            <person name="Lechner B.E."/>
            <person name="Liimatainen K."/>
            <person name="Lipzen A."/>
            <person name="Lukacs Z."/>
            <person name="Mihaltcheva S."/>
            <person name="Morgado L.N."/>
            <person name="Niskanen T."/>
            <person name="Noordeloos M.E."/>
            <person name="Ohm R.A."/>
            <person name="Ortiz-Santana B."/>
            <person name="Ovrebo C."/>
            <person name="Racz N."/>
            <person name="Riley R."/>
            <person name="Savchenko A."/>
            <person name="Shiryaev A."/>
            <person name="Soop K."/>
            <person name="Spirin V."/>
            <person name="Szebenyi C."/>
            <person name="Tomsovsky M."/>
            <person name="Tulloss R.E."/>
            <person name="Uehling J."/>
            <person name="Grigoriev I.V."/>
            <person name="Vagvolgyi C."/>
            <person name="Papp T."/>
            <person name="Martin F.M."/>
            <person name="Miettinen O."/>
            <person name="Hibbett D.S."/>
            <person name="Nagy L.G."/>
        </authorList>
    </citation>
    <scope>NUCLEOTIDE SEQUENCE [LARGE SCALE GENOMIC DNA]</scope>
    <source>
        <strain evidence="2 3">CBS 309.79</strain>
    </source>
</reference>
<dbReference type="InterPro" id="IPR052220">
    <property type="entry name" value="METTL25"/>
</dbReference>
<evidence type="ECO:0000313" key="3">
    <source>
        <dbReference type="Proteomes" id="UP000305067"/>
    </source>
</evidence>
<dbReference type="InterPro" id="IPR029063">
    <property type="entry name" value="SAM-dependent_MTases_sf"/>
</dbReference>
<dbReference type="Gene3D" id="3.40.50.150">
    <property type="entry name" value="Vaccinia Virus protein VP39"/>
    <property type="match status" value="1"/>
</dbReference>
<dbReference type="Proteomes" id="UP000305067">
    <property type="component" value="Unassembled WGS sequence"/>
</dbReference>
<dbReference type="STRING" id="1884261.A0A5C3QPJ7"/>
<gene>
    <name evidence="2" type="ORF">BDV98DRAFT_504053</name>
</gene>
<feature type="domain" description="Methyltransferase" evidence="1">
    <location>
        <begin position="74"/>
        <end position="237"/>
    </location>
</feature>
<sequence>MLNSLLHTHPNDPTDLDKPYLSWAPHDPIAIIHQPEELPAQVQDFLAMTAATHRNRDPVPLPPYSVETIGMSPKKAHEVARMVAYLKHVYLPALQGKGKVGIVDVGSGQGYLCRAMASELGLNVLGLDGNQVQTDGAEMWSDGRRGKKRSVNKAGGKVKYKTMRIDKATDIVDAVGEWLGPIQDSDSSPHQVVLVALHACGSLTPHIIRACLGTTPANRAWSFAGAVAVGCCYNLLNDSGASPPLKLSSTSRQHFPLSQTYKSPTNKRAQHLGLDLQNLPTCAFHLATQTPHRWNDTPETQRKARLALRKIVFRALWGRATAQVVSSPGGTGEVGWSKNLGRANDKVYESWDTFIRYAIERTRIPPFEQGYDAQEARRLETLHVLRCEAGRTVEDLILDDREMWIRELLADQGRGSVKMVNLFDQRMGSARNVAIVICLP</sequence>
<dbReference type="EMBL" id="ML178820">
    <property type="protein sequence ID" value="TFL03497.1"/>
    <property type="molecule type" value="Genomic_DNA"/>
</dbReference>
<dbReference type="PANTHER" id="PTHR12496:SF0">
    <property type="entry name" value="METHYLTRANSFERASE DOMAIN-CONTAINING PROTEIN"/>
    <property type="match status" value="1"/>
</dbReference>
<organism evidence="2 3">
    <name type="scientific">Pterulicium gracile</name>
    <dbReference type="NCBI Taxonomy" id="1884261"/>
    <lineage>
        <taxon>Eukaryota</taxon>
        <taxon>Fungi</taxon>
        <taxon>Dikarya</taxon>
        <taxon>Basidiomycota</taxon>
        <taxon>Agaricomycotina</taxon>
        <taxon>Agaricomycetes</taxon>
        <taxon>Agaricomycetidae</taxon>
        <taxon>Agaricales</taxon>
        <taxon>Pleurotineae</taxon>
        <taxon>Pterulaceae</taxon>
        <taxon>Pterulicium</taxon>
    </lineage>
</organism>
<dbReference type="GO" id="GO:0008168">
    <property type="term" value="F:methyltransferase activity"/>
    <property type="evidence" value="ECO:0007669"/>
    <property type="project" value="UniProtKB-KW"/>
</dbReference>
<evidence type="ECO:0000313" key="2">
    <source>
        <dbReference type="EMBL" id="TFL03497.1"/>
    </source>
</evidence>
<name>A0A5C3QPJ7_9AGAR</name>
<dbReference type="OrthoDB" id="10258156at2759"/>
<dbReference type="PANTHER" id="PTHR12496">
    <property type="entry name" value="CGI-41 METHYLTRANSFERASE"/>
    <property type="match status" value="1"/>
</dbReference>
<evidence type="ECO:0000259" key="1">
    <source>
        <dbReference type="Pfam" id="PF13679"/>
    </source>
</evidence>
<accession>A0A5C3QPJ7</accession>
<dbReference type="AlphaFoldDB" id="A0A5C3QPJ7"/>
<proteinExistence type="predicted"/>
<protein>
    <submittedName>
        <fullName evidence="2">Methyltransferase domain-containing protein</fullName>
    </submittedName>
</protein>
<dbReference type="Pfam" id="PF13679">
    <property type="entry name" value="Methyltransf_32"/>
    <property type="match status" value="1"/>
</dbReference>
<dbReference type="InterPro" id="IPR025714">
    <property type="entry name" value="Methyltranfer_dom"/>
</dbReference>
<keyword evidence="3" id="KW-1185">Reference proteome</keyword>
<dbReference type="SUPFAM" id="SSF53335">
    <property type="entry name" value="S-adenosyl-L-methionine-dependent methyltransferases"/>
    <property type="match status" value="1"/>
</dbReference>
<dbReference type="GO" id="GO:0032259">
    <property type="term" value="P:methylation"/>
    <property type="evidence" value="ECO:0007669"/>
    <property type="project" value="UniProtKB-KW"/>
</dbReference>
<keyword evidence="2" id="KW-0489">Methyltransferase</keyword>
<keyword evidence="2" id="KW-0808">Transferase</keyword>